<dbReference type="GO" id="GO:0016810">
    <property type="term" value="F:hydrolase activity, acting on carbon-nitrogen (but not peptide) bonds"/>
    <property type="evidence" value="ECO:0007669"/>
    <property type="project" value="InterPro"/>
</dbReference>
<evidence type="ECO:0000313" key="3">
    <source>
        <dbReference type="Proteomes" id="UP000295416"/>
    </source>
</evidence>
<dbReference type="Proteomes" id="UP000295416">
    <property type="component" value="Unassembled WGS sequence"/>
</dbReference>
<dbReference type="PANTHER" id="PTHR22642:SF2">
    <property type="entry name" value="PROTEIN LONG AFTER FAR-RED 3"/>
    <property type="match status" value="1"/>
</dbReference>
<proteinExistence type="predicted"/>
<dbReference type="CDD" id="cd01300">
    <property type="entry name" value="YtcJ_like"/>
    <property type="match status" value="1"/>
</dbReference>
<sequence length="531" mass="59116">MGTLWIGHIRTMQDENDTAEAIFVENGIIQMTGTEKEIRHRYNSEIVDVINVGKNTIYPGFVDSHLHILAYGLKLTRLDLSHVKSSEQMKDRLLERVHETPPGKWVFAEGWNENNFIDRKIFHRRELDTIAPHNPMMLTRICRHAVLANSLALAAAGIDENTLDPPGGVIVRDEKGVPTGLLLDQAQFLLDCAVPELSDDELDRICEIALDHLISLGCVGGHSEDLNSYGGFKRTFDTYQRVLNQTNRRFRLNLLVHHGVIDDMHEEGYHAGEEIGDIQFGAMKIFSDGAFGGRTALLRQPYNDAPETNGVAIHQPDDLKALVAKARNFNMPVAIHAIGDLATDYAVSAIEAYPPPSGLRDRLIHGQLVPVDLRHRIKQLPAIIDIQPLFVTSDFPWVMERLGESRMWDAYAWKTLIEDGLICAGGSDAPIEYASPLLGIHAAVTRVTGYNDQTAYYPGQKLSVFQAIELYTMGSAHAIGKENATGKIAPGYQADFTVLTKDLFAIQPEAFLSARVFMTVVDNQIVYKKDV</sequence>
<protein>
    <recommendedName>
        <fullName evidence="1">Amidohydrolase 3 domain-containing protein</fullName>
    </recommendedName>
</protein>
<dbReference type="Gene3D" id="2.30.40.10">
    <property type="entry name" value="Urease, subunit C, domain 1"/>
    <property type="match status" value="1"/>
</dbReference>
<gene>
    <name evidence="2" type="ORF">EV207_10126</name>
</gene>
<accession>A0A4R2PCH3</accession>
<dbReference type="InterPro" id="IPR011059">
    <property type="entry name" value="Metal-dep_hydrolase_composite"/>
</dbReference>
<dbReference type="PANTHER" id="PTHR22642">
    <property type="entry name" value="IMIDAZOLONEPROPIONASE"/>
    <property type="match status" value="1"/>
</dbReference>
<evidence type="ECO:0000259" key="1">
    <source>
        <dbReference type="Pfam" id="PF07969"/>
    </source>
</evidence>
<dbReference type="InterPro" id="IPR032466">
    <property type="entry name" value="Metal_Hydrolase"/>
</dbReference>
<dbReference type="EMBL" id="SLXK01000001">
    <property type="protein sequence ID" value="TCP32054.1"/>
    <property type="molecule type" value="Genomic_DNA"/>
</dbReference>
<dbReference type="AlphaFoldDB" id="A0A4R2PCH3"/>
<dbReference type="RefSeq" id="WP_132742576.1">
    <property type="nucleotide sequence ID" value="NZ_SLXK01000001.1"/>
</dbReference>
<dbReference type="SUPFAM" id="SSF51556">
    <property type="entry name" value="Metallo-dependent hydrolases"/>
    <property type="match status" value="1"/>
</dbReference>
<name>A0A4R2PCH3_9BACL</name>
<dbReference type="Pfam" id="PF07969">
    <property type="entry name" value="Amidohydro_3"/>
    <property type="match status" value="1"/>
</dbReference>
<organism evidence="2 3">
    <name type="scientific">Scopulibacillus darangshiensis</name>
    <dbReference type="NCBI Taxonomy" id="442528"/>
    <lineage>
        <taxon>Bacteria</taxon>
        <taxon>Bacillati</taxon>
        <taxon>Bacillota</taxon>
        <taxon>Bacilli</taxon>
        <taxon>Bacillales</taxon>
        <taxon>Sporolactobacillaceae</taxon>
        <taxon>Scopulibacillus</taxon>
    </lineage>
</organism>
<dbReference type="OrthoDB" id="9767366at2"/>
<comment type="caution">
    <text evidence="2">The sequence shown here is derived from an EMBL/GenBank/DDBJ whole genome shotgun (WGS) entry which is preliminary data.</text>
</comment>
<dbReference type="InterPro" id="IPR033932">
    <property type="entry name" value="YtcJ-like"/>
</dbReference>
<dbReference type="InterPro" id="IPR013108">
    <property type="entry name" value="Amidohydro_3"/>
</dbReference>
<keyword evidence="3" id="KW-1185">Reference proteome</keyword>
<feature type="domain" description="Amidohydrolase 3" evidence="1">
    <location>
        <begin position="49"/>
        <end position="527"/>
    </location>
</feature>
<reference evidence="2 3" key="1">
    <citation type="submission" date="2019-03" db="EMBL/GenBank/DDBJ databases">
        <title>Genomic Encyclopedia of Type Strains, Phase IV (KMG-IV): sequencing the most valuable type-strain genomes for metagenomic binning, comparative biology and taxonomic classification.</title>
        <authorList>
            <person name="Goeker M."/>
        </authorList>
    </citation>
    <scope>NUCLEOTIDE SEQUENCE [LARGE SCALE GENOMIC DNA]</scope>
    <source>
        <strain evidence="2 3">DSM 19377</strain>
    </source>
</reference>
<evidence type="ECO:0000313" key="2">
    <source>
        <dbReference type="EMBL" id="TCP32054.1"/>
    </source>
</evidence>
<dbReference type="Gene3D" id="3.10.310.70">
    <property type="match status" value="1"/>
</dbReference>
<dbReference type="Gene3D" id="3.20.20.140">
    <property type="entry name" value="Metal-dependent hydrolases"/>
    <property type="match status" value="1"/>
</dbReference>
<dbReference type="SUPFAM" id="SSF51338">
    <property type="entry name" value="Composite domain of metallo-dependent hydrolases"/>
    <property type="match status" value="1"/>
</dbReference>